<dbReference type="GO" id="GO:0000045">
    <property type="term" value="P:autophagosome assembly"/>
    <property type="evidence" value="ECO:0007669"/>
    <property type="project" value="TreeGrafter"/>
</dbReference>
<reference evidence="18" key="1">
    <citation type="submission" date="2017-11" db="EMBL/GenBank/DDBJ databases">
        <title>The sensing device of the deep-sea amphipod.</title>
        <authorList>
            <person name="Kobayashi H."/>
            <person name="Nagahama T."/>
            <person name="Arai W."/>
            <person name="Sasagawa Y."/>
            <person name="Umeda M."/>
            <person name="Hayashi T."/>
            <person name="Nikaido I."/>
            <person name="Watanabe H."/>
            <person name="Oguri K."/>
            <person name="Kitazato H."/>
            <person name="Fujioka K."/>
            <person name="Kido Y."/>
            <person name="Takami H."/>
        </authorList>
    </citation>
    <scope>NUCLEOTIDE SEQUENCE</scope>
    <source>
        <tissue evidence="18">Whole body</tissue>
    </source>
</reference>
<evidence type="ECO:0000256" key="14">
    <source>
        <dbReference type="ARBA" id="ARBA00048679"/>
    </source>
</evidence>
<protein>
    <recommendedName>
        <fullName evidence="3">Serine/threonine-protein kinase ULK3</fullName>
        <ecNumber evidence="2">2.7.11.1</ecNumber>
    </recommendedName>
    <alternativeName>
        <fullName evidence="12">Unc-51-like kinase 3</fullName>
    </alternativeName>
</protein>
<evidence type="ECO:0000313" key="18">
    <source>
        <dbReference type="EMBL" id="LAC22362.1"/>
    </source>
</evidence>
<evidence type="ECO:0000256" key="5">
    <source>
        <dbReference type="ARBA" id="ARBA00022527"/>
    </source>
</evidence>
<dbReference type="PROSITE" id="PS50011">
    <property type="entry name" value="PROTEIN_KINASE_DOM"/>
    <property type="match status" value="1"/>
</dbReference>
<dbReference type="SMART" id="SM00220">
    <property type="entry name" value="S_TKc"/>
    <property type="match status" value="1"/>
</dbReference>
<dbReference type="Pfam" id="PF04212">
    <property type="entry name" value="MIT"/>
    <property type="match status" value="2"/>
</dbReference>
<dbReference type="GO" id="GO:0000422">
    <property type="term" value="P:autophagy of mitochondrion"/>
    <property type="evidence" value="ECO:0007669"/>
    <property type="project" value="TreeGrafter"/>
</dbReference>
<evidence type="ECO:0000256" key="8">
    <source>
        <dbReference type="ARBA" id="ARBA00022741"/>
    </source>
</evidence>
<dbReference type="GO" id="GO:0005829">
    <property type="term" value="C:cytosol"/>
    <property type="evidence" value="ECO:0007669"/>
    <property type="project" value="TreeGrafter"/>
</dbReference>
<evidence type="ECO:0000256" key="7">
    <source>
        <dbReference type="ARBA" id="ARBA00022737"/>
    </source>
</evidence>
<dbReference type="SUPFAM" id="SSF116846">
    <property type="entry name" value="MIT domain"/>
    <property type="match status" value="2"/>
</dbReference>
<dbReference type="SMART" id="SM00745">
    <property type="entry name" value="MIT"/>
    <property type="match status" value="2"/>
</dbReference>
<keyword evidence="4" id="KW-0963">Cytoplasm</keyword>
<evidence type="ECO:0000256" key="2">
    <source>
        <dbReference type="ARBA" id="ARBA00012513"/>
    </source>
</evidence>
<dbReference type="FunFam" id="1.10.510.10:FF:000804">
    <property type="entry name" value="Blast:Serine/threonine-protein kinase ULK3"/>
    <property type="match status" value="1"/>
</dbReference>
<dbReference type="Gene3D" id="1.10.510.10">
    <property type="entry name" value="Transferase(Phosphotransferase) domain 1"/>
    <property type="match status" value="1"/>
</dbReference>
<comment type="subcellular location">
    <subcellularLocation>
        <location evidence="1">Cytoplasm</location>
    </subcellularLocation>
</comment>
<dbReference type="GO" id="GO:0034045">
    <property type="term" value="C:phagophore assembly site membrane"/>
    <property type="evidence" value="ECO:0007669"/>
    <property type="project" value="TreeGrafter"/>
</dbReference>
<dbReference type="GO" id="GO:0061709">
    <property type="term" value="P:reticulophagy"/>
    <property type="evidence" value="ECO:0007669"/>
    <property type="project" value="TreeGrafter"/>
</dbReference>
<keyword evidence="5" id="KW-0723">Serine/threonine-protein kinase</keyword>
<keyword evidence="9 18" id="KW-0418">Kinase</keyword>
<evidence type="ECO:0000256" key="15">
    <source>
        <dbReference type="PROSITE-ProRule" id="PRU10141"/>
    </source>
</evidence>
<evidence type="ECO:0000256" key="12">
    <source>
        <dbReference type="ARBA" id="ARBA00032242"/>
    </source>
</evidence>
<dbReference type="AlphaFoldDB" id="A0A6A7FWC7"/>
<name>A0A6A7FWC7_9CRUS</name>
<dbReference type="PROSITE" id="PS00108">
    <property type="entry name" value="PROTEIN_KINASE_ST"/>
    <property type="match status" value="1"/>
</dbReference>
<keyword evidence="8 15" id="KW-0547">Nucleotide-binding</keyword>
<evidence type="ECO:0000256" key="4">
    <source>
        <dbReference type="ARBA" id="ARBA00022490"/>
    </source>
</evidence>
<accession>A0A6A7FWC7</accession>
<evidence type="ECO:0000256" key="6">
    <source>
        <dbReference type="ARBA" id="ARBA00022679"/>
    </source>
</evidence>
<evidence type="ECO:0000256" key="13">
    <source>
        <dbReference type="ARBA" id="ARBA00047899"/>
    </source>
</evidence>
<feature type="domain" description="Protein kinase" evidence="17">
    <location>
        <begin position="16"/>
        <end position="272"/>
    </location>
</feature>
<dbReference type="Gene3D" id="3.30.200.20">
    <property type="entry name" value="Phosphorylase Kinase, domain 1"/>
    <property type="match status" value="1"/>
</dbReference>
<evidence type="ECO:0000256" key="11">
    <source>
        <dbReference type="ARBA" id="ARBA00023006"/>
    </source>
</evidence>
<evidence type="ECO:0000256" key="10">
    <source>
        <dbReference type="ARBA" id="ARBA00022840"/>
    </source>
</evidence>
<dbReference type="InterPro" id="IPR017441">
    <property type="entry name" value="Protein_kinase_ATP_BS"/>
</dbReference>
<proteinExistence type="evidence at transcript level"/>
<dbReference type="InterPro" id="IPR036181">
    <property type="entry name" value="MIT_dom_sf"/>
</dbReference>
<dbReference type="Pfam" id="PF00069">
    <property type="entry name" value="Pkinase"/>
    <property type="match status" value="1"/>
</dbReference>
<feature type="region of interest" description="Disordered" evidence="16">
    <location>
        <begin position="513"/>
        <end position="541"/>
    </location>
</feature>
<dbReference type="GO" id="GO:0004674">
    <property type="term" value="F:protein serine/threonine kinase activity"/>
    <property type="evidence" value="ECO:0007669"/>
    <property type="project" value="UniProtKB-KW"/>
</dbReference>
<organism evidence="18">
    <name type="scientific">Hirondellea gigas</name>
    <dbReference type="NCBI Taxonomy" id="1518452"/>
    <lineage>
        <taxon>Eukaryota</taxon>
        <taxon>Metazoa</taxon>
        <taxon>Ecdysozoa</taxon>
        <taxon>Arthropoda</taxon>
        <taxon>Crustacea</taxon>
        <taxon>Multicrustacea</taxon>
        <taxon>Malacostraca</taxon>
        <taxon>Eumalacostraca</taxon>
        <taxon>Peracarida</taxon>
        <taxon>Amphipoda</taxon>
        <taxon>Amphilochidea</taxon>
        <taxon>Lysianassida</taxon>
        <taxon>Lysianassidira</taxon>
        <taxon>Lysianassoidea</taxon>
        <taxon>Lysianassidae</taxon>
        <taxon>Hirondellea</taxon>
    </lineage>
</organism>
<dbReference type="InterPro" id="IPR000719">
    <property type="entry name" value="Prot_kinase_dom"/>
</dbReference>
<keyword evidence="7" id="KW-0677">Repeat</keyword>
<dbReference type="GO" id="GO:0042594">
    <property type="term" value="P:response to starvation"/>
    <property type="evidence" value="ECO:0007669"/>
    <property type="project" value="TreeGrafter"/>
</dbReference>
<dbReference type="FunFam" id="3.30.200.20:FF:000042">
    <property type="entry name" value="Aurora kinase A"/>
    <property type="match status" value="1"/>
</dbReference>
<dbReference type="GO" id="GO:0010506">
    <property type="term" value="P:regulation of autophagy"/>
    <property type="evidence" value="ECO:0007669"/>
    <property type="project" value="InterPro"/>
</dbReference>
<sequence length="575" mass="64852">MAGKSNPTPPLKVANYIIGDKIGSGGYADVYKAYKTADRKECVAIKAVLRSTLSSGSTDNLITEIRLLKQLNHDHIVQLEDFMCDENYIYIVMEYCSGGDLSHFIKLRHRLSESACQRFLQQLASALKYMREENVSHFDLKPQNILLASRRNPKLKIGDFGLAQLMTESEFSSKVKGSPLYMAPEILLKKQYDAKVDLWSVGVILYECLFGKAPYSSSTMEELIHRIKTDKQIQIPHNTSISSKCRDLLVRCLERDPEKRIGFEEFFNHPFVDLEHKPCPENIDKARALLCQAVEHDEKLNYEEALTLYTESLLYLVPTMHAENDANKRTSLRRSVTQYLSRTEILKKLLSQNGLEIQLPSIPYISSDQTESAESPSINAPSIVMLNSFTVEHHQNVEELLSLASTTATMTGAIDIAKSGELYEREASYSIALEKYELALGKLLSLLSNEPHGRRRDLLLDVIKTWMKQAEQIKGILDTRKREVELLAAAGTDTSQSKQPEKNTFSLADKFGSKVKSESSDKKRESRLERQKSRSRNSSASSIISVLTPISGLASSFQSTKLLTEADYERNCSLQ</sequence>
<evidence type="ECO:0000256" key="3">
    <source>
        <dbReference type="ARBA" id="ARBA00021644"/>
    </source>
</evidence>
<dbReference type="InterPro" id="IPR045269">
    <property type="entry name" value="Atg1-like"/>
</dbReference>
<dbReference type="GO" id="GO:0005776">
    <property type="term" value="C:autophagosome"/>
    <property type="evidence" value="ECO:0007669"/>
    <property type="project" value="TreeGrafter"/>
</dbReference>
<dbReference type="GO" id="GO:0034727">
    <property type="term" value="P:piecemeal microautophagy of the nucleus"/>
    <property type="evidence" value="ECO:0007669"/>
    <property type="project" value="TreeGrafter"/>
</dbReference>
<dbReference type="PROSITE" id="PS00107">
    <property type="entry name" value="PROTEIN_KINASE_ATP"/>
    <property type="match status" value="1"/>
</dbReference>
<dbReference type="EMBL" id="IACT01003111">
    <property type="protein sequence ID" value="LAC22362.1"/>
    <property type="molecule type" value="mRNA"/>
</dbReference>
<evidence type="ECO:0000259" key="17">
    <source>
        <dbReference type="PROSITE" id="PS50011"/>
    </source>
</evidence>
<dbReference type="InterPro" id="IPR011009">
    <property type="entry name" value="Kinase-like_dom_sf"/>
</dbReference>
<evidence type="ECO:0000256" key="9">
    <source>
        <dbReference type="ARBA" id="ARBA00022777"/>
    </source>
</evidence>
<comment type="catalytic activity">
    <reaction evidence="13">
        <text>L-threonyl-[protein] + ATP = O-phospho-L-threonyl-[protein] + ADP + H(+)</text>
        <dbReference type="Rhea" id="RHEA:46608"/>
        <dbReference type="Rhea" id="RHEA-COMP:11060"/>
        <dbReference type="Rhea" id="RHEA-COMP:11605"/>
        <dbReference type="ChEBI" id="CHEBI:15378"/>
        <dbReference type="ChEBI" id="CHEBI:30013"/>
        <dbReference type="ChEBI" id="CHEBI:30616"/>
        <dbReference type="ChEBI" id="CHEBI:61977"/>
        <dbReference type="ChEBI" id="CHEBI:456216"/>
        <dbReference type="EC" id="2.7.11.1"/>
    </reaction>
</comment>
<dbReference type="PANTHER" id="PTHR24348:SF65">
    <property type="entry name" value="SERINE_THREONINE-PROTEIN KINASE ULK3"/>
    <property type="match status" value="1"/>
</dbReference>
<dbReference type="PANTHER" id="PTHR24348">
    <property type="entry name" value="SERINE/THREONINE-PROTEIN KINASE UNC-51-RELATED"/>
    <property type="match status" value="1"/>
</dbReference>
<dbReference type="Gene3D" id="1.20.58.80">
    <property type="entry name" value="Phosphotransferase system, lactose/cellobiose-type IIA subunit"/>
    <property type="match status" value="2"/>
</dbReference>
<keyword evidence="10 15" id="KW-0067">ATP-binding</keyword>
<evidence type="ECO:0000256" key="1">
    <source>
        <dbReference type="ARBA" id="ARBA00004496"/>
    </source>
</evidence>
<feature type="compositionally biased region" description="Basic and acidic residues" evidence="16">
    <location>
        <begin position="513"/>
        <end position="532"/>
    </location>
</feature>
<evidence type="ECO:0000256" key="16">
    <source>
        <dbReference type="SAM" id="MobiDB-lite"/>
    </source>
</evidence>
<dbReference type="InterPro" id="IPR008271">
    <property type="entry name" value="Ser/Thr_kinase_AS"/>
</dbReference>
<dbReference type="InterPro" id="IPR007330">
    <property type="entry name" value="MIT_dom"/>
</dbReference>
<dbReference type="SUPFAM" id="SSF56112">
    <property type="entry name" value="Protein kinase-like (PK-like)"/>
    <property type="match status" value="1"/>
</dbReference>
<keyword evidence="11" id="KW-0072">Autophagy</keyword>
<comment type="catalytic activity">
    <reaction evidence="14">
        <text>L-seryl-[protein] + ATP = O-phospho-L-seryl-[protein] + ADP + H(+)</text>
        <dbReference type="Rhea" id="RHEA:17989"/>
        <dbReference type="Rhea" id="RHEA-COMP:9863"/>
        <dbReference type="Rhea" id="RHEA-COMP:11604"/>
        <dbReference type="ChEBI" id="CHEBI:15378"/>
        <dbReference type="ChEBI" id="CHEBI:29999"/>
        <dbReference type="ChEBI" id="CHEBI:30616"/>
        <dbReference type="ChEBI" id="CHEBI:83421"/>
        <dbReference type="ChEBI" id="CHEBI:456216"/>
        <dbReference type="EC" id="2.7.11.1"/>
    </reaction>
</comment>
<feature type="binding site" evidence="15">
    <location>
        <position position="46"/>
    </location>
    <ligand>
        <name>ATP</name>
        <dbReference type="ChEBI" id="CHEBI:30616"/>
    </ligand>
</feature>
<keyword evidence="6" id="KW-0808">Transferase</keyword>
<dbReference type="EC" id="2.7.11.1" evidence="2"/>
<dbReference type="GO" id="GO:0005524">
    <property type="term" value="F:ATP binding"/>
    <property type="evidence" value="ECO:0007669"/>
    <property type="project" value="UniProtKB-UniRule"/>
</dbReference>